<organism evidence="1">
    <name type="scientific">Spongospora subterranea</name>
    <dbReference type="NCBI Taxonomy" id="70186"/>
    <lineage>
        <taxon>Eukaryota</taxon>
        <taxon>Sar</taxon>
        <taxon>Rhizaria</taxon>
        <taxon>Endomyxa</taxon>
        <taxon>Phytomyxea</taxon>
        <taxon>Plasmodiophorida</taxon>
        <taxon>Plasmodiophoridae</taxon>
        <taxon>Spongospora</taxon>
    </lineage>
</organism>
<proteinExistence type="predicted"/>
<dbReference type="AlphaFoldDB" id="A0A0H5RCQ1"/>
<feature type="non-terminal residue" evidence="1">
    <location>
        <position position="1"/>
    </location>
</feature>
<name>A0A0H5RCQ1_9EUKA</name>
<dbReference type="EMBL" id="HACM01011094">
    <property type="protein sequence ID" value="CRZ11536.1"/>
    <property type="molecule type" value="Transcribed_RNA"/>
</dbReference>
<sequence>ATEFFIAEQAKVILSCFPERDLFRMNAFICMYNRIIGDNEVRSLFRSMFSKENQNLIMIRLGYLALWNPFYPSTWYRIDLQHRDGRHLSGLIMRMTLIEHNSMIFDVVLDGKHIDLPAIWIAKMPEHGVLEFQFRETPLPHLPLRERLAVHSLGWTPSVIWAASAEFKSLRVAFSTANTHVRKQTSVRPLAPVR</sequence>
<reference evidence="1" key="1">
    <citation type="submission" date="2015-04" db="EMBL/GenBank/DDBJ databases">
        <title>The genome sequence of the plant pathogenic Rhizarian Plasmodiophora brassicae reveals insights in its biotrophic life cycle and the origin of chitin synthesis.</title>
        <authorList>
            <person name="Schwelm A."/>
            <person name="Fogelqvist J."/>
            <person name="Knaust A."/>
            <person name="Julke S."/>
            <person name="Lilja T."/>
            <person name="Dhandapani V."/>
            <person name="Bonilla-Rosso G."/>
            <person name="Karlsson M."/>
            <person name="Shevchenko A."/>
            <person name="Choi S.R."/>
            <person name="Kim H.G."/>
            <person name="Park J.Y."/>
            <person name="Lim Y.P."/>
            <person name="Ludwig-Muller J."/>
            <person name="Dixelius C."/>
        </authorList>
    </citation>
    <scope>NUCLEOTIDE SEQUENCE</scope>
    <source>
        <tissue evidence="1">Potato root galls</tissue>
    </source>
</reference>
<accession>A0A0H5RCQ1</accession>
<protein>
    <submittedName>
        <fullName evidence="1">Uncharacterized protein</fullName>
    </submittedName>
</protein>
<evidence type="ECO:0000313" key="1">
    <source>
        <dbReference type="EMBL" id="CRZ11536.1"/>
    </source>
</evidence>